<dbReference type="Gene3D" id="2.60.60.20">
    <property type="entry name" value="PLAT/LH2 domain"/>
    <property type="match status" value="1"/>
</dbReference>
<dbReference type="GO" id="GO:0005509">
    <property type="term" value="F:calcium ion binding"/>
    <property type="evidence" value="ECO:0007669"/>
    <property type="project" value="InterPro"/>
</dbReference>
<evidence type="ECO:0000256" key="2">
    <source>
        <dbReference type="ARBA" id="ARBA00007200"/>
    </source>
</evidence>
<feature type="transmembrane region" description="Helical" evidence="12">
    <location>
        <begin position="1728"/>
        <end position="1753"/>
    </location>
</feature>
<keyword evidence="4 13" id="KW-0732">Signal</keyword>
<feature type="transmembrane region" description="Helical" evidence="12">
    <location>
        <begin position="2210"/>
        <end position="2229"/>
    </location>
</feature>
<evidence type="ECO:0000256" key="13">
    <source>
        <dbReference type="SAM" id="SignalP"/>
    </source>
</evidence>
<dbReference type="OrthoDB" id="444119at2759"/>
<evidence type="ECO:0000259" key="14">
    <source>
        <dbReference type="PROSITE" id="PS50095"/>
    </source>
</evidence>
<dbReference type="PANTHER" id="PTHR10877:SF194">
    <property type="entry name" value="LOCATION OF VULVA DEFECTIVE 1"/>
    <property type="match status" value="1"/>
</dbReference>
<evidence type="ECO:0000256" key="5">
    <source>
        <dbReference type="ARBA" id="ARBA00022737"/>
    </source>
</evidence>
<feature type="transmembrane region" description="Helical" evidence="12">
    <location>
        <begin position="1773"/>
        <end position="1796"/>
    </location>
</feature>
<comment type="caution">
    <text evidence="10">Lacks conserved residue(s) required for the propagation of feature annotation.</text>
</comment>
<feature type="transmembrane region" description="Helical" evidence="12">
    <location>
        <begin position="2118"/>
        <end position="2141"/>
    </location>
</feature>
<dbReference type="InterPro" id="IPR001024">
    <property type="entry name" value="PLAT/LH2_dom"/>
</dbReference>
<dbReference type="InterPro" id="IPR051223">
    <property type="entry name" value="Polycystin"/>
</dbReference>
<dbReference type="PROSITE" id="PS50095">
    <property type="entry name" value="PLAT"/>
    <property type="match status" value="1"/>
</dbReference>
<dbReference type="EMBL" id="CAJNOJ010000194">
    <property type="protein sequence ID" value="CAF1272181.1"/>
    <property type="molecule type" value="Genomic_DNA"/>
</dbReference>
<keyword evidence="5" id="KW-0677">Repeat</keyword>
<evidence type="ECO:0000313" key="15">
    <source>
        <dbReference type="EMBL" id="CAF1272181.1"/>
    </source>
</evidence>
<dbReference type="Gene3D" id="2.40.10.500">
    <property type="match status" value="1"/>
</dbReference>
<keyword evidence="7 12" id="KW-0472">Membrane</keyword>
<comment type="subcellular location">
    <subcellularLocation>
        <location evidence="1">Membrane</location>
        <topology evidence="1">Multi-pass membrane protein</topology>
    </subcellularLocation>
</comment>
<feature type="transmembrane region" description="Helical" evidence="12">
    <location>
        <begin position="2312"/>
        <end position="2333"/>
    </location>
</feature>
<feature type="transmembrane region" description="Helical" evidence="12">
    <location>
        <begin position="1403"/>
        <end position="1421"/>
    </location>
</feature>
<dbReference type="SUPFAM" id="SSF101898">
    <property type="entry name" value="NHL repeat"/>
    <property type="match status" value="1"/>
</dbReference>
<evidence type="ECO:0000256" key="9">
    <source>
        <dbReference type="PIRSR" id="PIRSR603915-2"/>
    </source>
</evidence>
<keyword evidence="6 12" id="KW-1133">Transmembrane helix</keyword>
<evidence type="ECO:0000256" key="11">
    <source>
        <dbReference type="PROSITE-ProRule" id="PRU00504"/>
    </source>
</evidence>
<comment type="caution">
    <text evidence="15">The sequence shown here is derived from an EMBL/GenBank/DDBJ whole genome shotgun (WGS) entry which is preliminary data.</text>
</comment>
<dbReference type="Pfam" id="PF08016">
    <property type="entry name" value="PKD_channel"/>
    <property type="match status" value="1"/>
</dbReference>
<dbReference type="InterPro" id="IPR001258">
    <property type="entry name" value="NHL_repeat"/>
</dbReference>
<evidence type="ECO:0000256" key="10">
    <source>
        <dbReference type="PROSITE-ProRule" id="PRU00152"/>
    </source>
</evidence>
<dbReference type="Pfam" id="PF01477">
    <property type="entry name" value="PLAT"/>
    <property type="match status" value="1"/>
</dbReference>
<dbReference type="InterPro" id="IPR000203">
    <property type="entry name" value="GPS"/>
</dbReference>
<dbReference type="InterPro" id="IPR011042">
    <property type="entry name" value="6-blade_b-propeller_TolB-like"/>
</dbReference>
<feature type="repeat" description="NHL" evidence="11">
    <location>
        <begin position="179"/>
        <end position="215"/>
    </location>
</feature>
<dbReference type="Pfam" id="PF02010">
    <property type="entry name" value="REJ"/>
    <property type="match status" value="1"/>
</dbReference>
<protein>
    <recommendedName>
        <fullName evidence="14">PLAT domain-containing protein</fullName>
    </recommendedName>
</protein>
<evidence type="ECO:0000256" key="8">
    <source>
        <dbReference type="ARBA" id="ARBA00023180"/>
    </source>
</evidence>
<feature type="transmembrane region" description="Helical" evidence="12">
    <location>
        <begin position="2250"/>
        <end position="2272"/>
    </location>
</feature>
<feature type="repeat" description="NHL" evidence="11">
    <location>
        <begin position="274"/>
        <end position="317"/>
    </location>
</feature>
<dbReference type="InterPro" id="IPR013122">
    <property type="entry name" value="PKD1_2_channel"/>
</dbReference>
<keyword evidence="3 12" id="KW-0812">Transmembrane</keyword>
<dbReference type="PANTHER" id="PTHR10877">
    <property type="entry name" value="POLYCYSTIN FAMILY MEMBER"/>
    <property type="match status" value="1"/>
</dbReference>
<evidence type="ECO:0000256" key="12">
    <source>
        <dbReference type="SAM" id="Phobius"/>
    </source>
</evidence>
<evidence type="ECO:0000256" key="1">
    <source>
        <dbReference type="ARBA" id="ARBA00004141"/>
    </source>
</evidence>
<feature type="chain" id="PRO_5032484756" description="PLAT domain-containing protein" evidence="13">
    <location>
        <begin position="25"/>
        <end position="2420"/>
    </location>
</feature>
<gene>
    <name evidence="15" type="ORF">EDS130_LOCUS29092</name>
</gene>
<dbReference type="SUPFAM" id="SSF49723">
    <property type="entry name" value="Lipase/lipooxygenase domain (PLAT/LH2 domain)"/>
    <property type="match status" value="1"/>
</dbReference>
<dbReference type="InterPro" id="IPR003915">
    <property type="entry name" value="PKD_2"/>
</dbReference>
<accession>A0A815BNY8</accession>
<feature type="disulfide bond" evidence="9">
    <location>
        <begin position="1975"/>
        <end position="1985"/>
    </location>
</feature>
<evidence type="ECO:0000256" key="3">
    <source>
        <dbReference type="ARBA" id="ARBA00022692"/>
    </source>
</evidence>
<feature type="transmembrane region" description="Helical" evidence="12">
    <location>
        <begin position="1649"/>
        <end position="1676"/>
    </location>
</feature>
<dbReference type="GO" id="GO:0050982">
    <property type="term" value="P:detection of mechanical stimulus"/>
    <property type="evidence" value="ECO:0007669"/>
    <property type="project" value="TreeGrafter"/>
</dbReference>
<proteinExistence type="inferred from homology"/>
<feature type="domain" description="PLAT" evidence="14">
    <location>
        <begin position="1446"/>
        <end position="1565"/>
    </location>
</feature>
<keyword evidence="8" id="KW-0325">Glycoprotein</keyword>
<feature type="transmembrane region" description="Helical" evidence="12">
    <location>
        <begin position="2153"/>
        <end position="2178"/>
    </location>
</feature>
<evidence type="ECO:0000256" key="6">
    <source>
        <dbReference type="ARBA" id="ARBA00022989"/>
    </source>
</evidence>
<evidence type="ECO:0000313" key="16">
    <source>
        <dbReference type="Proteomes" id="UP000663852"/>
    </source>
</evidence>
<dbReference type="SMART" id="SM00303">
    <property type="entry name" value="GPS"/>
    <property type="match status" value="1"/>
</dbReference>
<dbReference type="InterPro" id="IPR002859">
    <property type="entry name" value="PKD/REJ-like"/>
</dbReference>
<dbReference type="InterPro" id="IPR036392">
    <property type="entry name" value="PLAT/LH2_dom_sf"/>
</dbReference>
<dbReference type="InterPro" id="IPR046791">
    <property type="entry name" value="Polycystin_dom"/>
</dbReference>
<dbReference type="SMART" id="SM00308">
    <property type="entry name" value="LH2"/>
    <property type="match status" value="1"/>
</dbReference>
<comment type="similarity">
    <text evidence="2">Belongs to the polycystin family.</text>
</comment>
<dbReference type="FunFam" id="2.60.60.20:FF:000022">
    <property type="entry name" value="Uncharacterized protein"/>
    <property type="match status" value="1"/>
</dbReference>
<dbReference type="PRINTS" id="PR01433">
    <property type="entry name" value="POLYCYSTIN2"/>
</dbReference>
<feature type="transmembrane region" description="Helical" evidence="12">
    <location>
        <begin position="1866"/>
        <end position="1885"/>
    </location>
</feature>
<feature type="transmembrane region" description="Helical" evidence="12">
    <location>
        <begin position="1608"/>
        <end position="1629"/>
    </location>
</feature>
<feature type="signal peptide" evidence="13">
    <location>
        <begin position="1"/>
        <end position="24"/>
    </location>
</feature>
<dbReference type="GO" id="GO:0005262">
    <property type="term" value="F:calcium channel activity"/>
    <property type="evidence" value="ECO:0007669"/>
    <property type="project" value="TreeGrafter"/>
</dbReference>
<sequence length="2420" mass="277369">MIYLDHFKLMIIFLSIGEIVGVVSFNQPRFNSCTAWNGDAITFAANGTLGNRPSAIFIDSNDAIYGADADNSQIIIWYTNNTNKTITMNNSLTTPNSVFVTNQQQIYISTDNTTGDIRQVLNTGATSVAMRVGQICSDIFISLNNTLYCSMRDFHQVVSRSLNDSSETLTIVAGTLCSGSNLDQLSSPNGIYVTDNFSLYVADSGNNRILFFSSVVTNGSFYNEINGTTITFTGISALNSPTGIMLDGDGNLYIVDSGNSRIIRSGPSAAQCLVGCSGSSGSSVSQLSAPQYMAFDSNGNIYVTDQNNGRIQKFVTFDSCVTTMMSTTTTMTAKAGCFPPTVTLIPSSSSISSPIQFRRVQDFTIVSVIQLNCNDSLSISTQWTINNCSSSCRNRISLDSSITTTGSELYIPGRSLQYGLYQINLTVTMAQIPSLTVISTTYVDITPSGITANLIPYGTSMITRGNLQDLKFDPGSYSVDPDDDSFDPSMWNYYYYCRIYGVSKFPRFLSSLITINDMRNDSSNPACLINRTGWRFDNAMNSSFTILSGSLQSNRTYQFMVQMGNRKNSSRQATGYLLVKTVDTRPQMILIGCVIWTLCAPNQEFQLVNPTTQVALFSVCSGNCSTLQNIIWNIYYGEMNSSSNFTNWILSNLTTTYKNIWFFGGNSSNFTATSELFLMNPSKTLWRFEVVYTFLTEKSSSSLNFIINQPPTNGSCSINPLNGTTSTIFHISCPNWFDEDGIKDYTIYGWTNNKKEKMIIGYSEVSIFNVQLPIGDNQTSLLHLFIDIRDEMNCINEINISSVYILFDNEGIDNLLNDISQSKGENTTNSIIHLLASQNQNIVGQILTSVSQQFNQKGIKDIEKVISNGVPIGSISITSLNSLNKISTTNSFNESALKDYEKNLNSRANARDYLITFLQSILITTINSIKLQSSTLSQITQSTNELTRSTLTFASNRCFQLSQKLYLMREKVAYEDVEIASNSLIQCATNLLSAVNGPLQQRTKILEIDSFRATSFPENYDTDIEYEWANLNLFANGNDFSWETIENNRNDYYQRKLSNEITNQMNEIISLLTSTINLNLNIGQNCQIETSQVIMSLETKSNEFFSNSFQQSIGNGQINLPSNFSFYLNETKKVSIRSLMNPLASFGNSKITSNTNVSRTITFSILDENSSEISIKTNENTTIELFIPRDPNLIIPSMIYQNVTSMNSTPHEFLFHFHYLPINFSLSVSIHWEIKVLQRNLSYLFIYRFDQMPQLNSSINQIDGWHIFCPSTLNNENIYQYFLNNQQTIGHEILIYGIRQLNSTEINERCSNSKRNDPPITDIRYNFTNDYLLRVYTSGCYYLDSNNQWKSDGTIVGPLTNYSHTQCFTNHLTTFAGGFLVLPNSMNWNYVFSNADFLKNKTIYLTVICVSVIYFILLIYARFYDKKDLEKLGVTVLPDNHKNDEYFYEIIVFTGQRKSSGTKSNVYFVLHGNDDETNIRTFADPNREILQRGGIDAFLMSVPKSLGLLNCIRIWHNNSGKGSSSSWFLKYLIIRDLQTMETFHFICQKWLAVEEDDGKIERLLPVASDLEKQQFAHLLAKRTYHSVSDGHLWFSIFSRPPSNQFTRVQRCTCCFVLFFFSMFLNIMYYDLSTEAKSTNSSTSVSLSFAGLYITSEQISIGIIVEIFAFLPSLFLIQLFRRLRPRRPQQSPLRKALYKVRPKTQSENDTIDMKMMQMKKKKKKSTLMFPWWCIFIGYGLCLIIVGVSILFIIARGIEFGDLKSQKWLTSILTGFFSSILFIQPIKIVVLAIFFACFCSKSNDENREANEWLDDNCVDLNCDEEYLHENKDENLFTYRNPIRANRLTENEVISLREERLKEIEMWSMIREIVIYIIFLIFLFIVVYSNRDSNSFLQVNHLRKYFLNTRQENFDFTKISTVDDYWNWLEKSFIKNLRAQKWYNDDPPRNLSGFINDKSSRLIGWATMRQLRVKSELCIKRNFIESNCLFDYNFLNEDKISYKPGWTNVTLTNSINSFLLKSFQYQSNETLDTYIYYGNHGIYGKGGYIYEFRGNLLSLQTNLSQLHQNQWIDNRTRAIIIQLTLYNPNVQLFTSITFLTEFLSSSGVYPSARFEPIHFQIFSSIFELISTIFYLILIIYFMFIELRLMFNLQFKYFLRFWSFIEIGIIICSWTSLLIYIWRYRECQRIENLFEKTNGFNFINLQFTSFINDILNSLLSFLCFFGTIKLVKLCRFNQRLYLFISTLQYSGKELLSFSFMFIIVFMSFLCLFYFLFISKLPQCSNLLGTAQMLFEMMLMKFDAHQLNDADAFLGPFSFSLFIIFVVFICMSMFFSIIGDNFRLARENINQTNRHLYSYAFKTLIQWTGLKKSNGEEIYVKKDERMRSEYRNPIDQLPEKVDQLLNALNSIYVNQSKDKLKLKTL</sequence>
<evidence type="ECO:0000256" key="7">
    <source>
        <dbReference type="ARBA" id="ARBA00023136"/>
    </source>
</evidence>
<dbReference type="GO" id="GO:0016020">
    <property type="term" value="C:membrane"/>
    <property type="evidence" value="ECO:0007669"/>
    <property type="project" value="UniProtKB-SubCell"/>
</dbReference>
<dbReference type="PROSITE" id="PS51125">
    <property type="entry name" value="NHL"/>
    <property type="match status" value="2"/>
</dbReference>
<dbReference type="CDD" id="cd05819">
    <property type="entry name" value="NHL"/>
    <property type="match status" value="1"/>
</dbReference>
<dbReference type="Pfam" id="PF01436">
    <property type="entry name" value="NHL"/>
    <property type="match status" value="1"/>
</dbReference>
<organism evidence="15 16">
    <name type="scientific">Adineta ricciae</name>
    <name type="common">Rotifer</name>
    <dbReference type="NCBI Taxonomy" id="249248"/>
    <lineage>
        <taxon>Eukaryota</taxon>
        <taxon>Metazoa</taxon>
        <taxon>Spiralia</taxon>
        <taxon>Gnathifera</taxon>
        <taxon>Rotifera</taxon>
        <taxon>Eurotatoria</taxon>
        <taxon>Bdelloidea</taxon>
        <taxon>Adinetida</taxon>
        <taxon>Adinetidae</taxon>
        <taxon>Adineta</taxon>
    </lineage>
</organism>
<evidence type="ECO:0000256" key="4">
    <source>
        <dbReference type="ARBA" id="ARBA00022729"/>
    </source>
</evidence>
<dbReference type="Pfam" id="PF20519">
    <property type="entry name" value="Polycystin_dom"/>
    <property type="match status" value="1"/>
</dbReference>
<dbReference type="Gene3D" id="2.120.10.30">
    <property type="entry name" value="TolB, C-terminal domain"/>
    <property type="match status" value="1"/>
</dbReference>
<dbReference type="Proteomes" id="UP000663852">
    <property type="component" value="Unassembled WGS sequence"/>
</dbReference>
<name>A0A815BNY8_ADIRI</name>
<reference evidence="15" key="1">
    <citation type="submission" date="2021-02" db="EMBL/GenBank/DDBJ databases">
        <authorList>
            <person name="Nowell W R."/>
        </authorList>
    </citation>
    <scope>NUCLEOTIDE SEQUENCE</scope>
</reference>